<name>A0A364KKH3_TALAM</name>
<gene>
    <name evidence="2" type="ORF">BHQ10_000054</name>
</gene>
<evidence type="ECO:0000313" key="2">
    <source>
        <dbReference type="EMBL" id="RAO64042.1"/>
    </source>
</evidence>
<organism evidence="2 3">
    <name type="scientific">Talaromyces amestolkiae</name>
    <dbReference type="NCBI Taxonomy" id="1196081"/>
    <lineage>
        <taxon>Eukaryota</taxon>
        <taxon>Fungi</taxon>
        <taxon>Dikarya</taxon>
        <taxon>Ascomycota</taxon>
        <taxon>Pezizomycotina</taxon>
        <taxon>Eurotiomycetes</taxon>
        <taxon>Eurotiomycetidae</taxon>
        <taxon>Eurotiales</taxon>
        <taxon>Trichocomaceae</taxon>
        <taxon>Talaromyces</taxon>
        <taxon>Talaromyces sect. Talaromyces</taxon>
    </lineage>
</organism>
<sequence length="121" mass="12874">MADSDTPILPLPPEVAKKVQSSVKITNLNGVVVELIKNALDAAAGSVSIVVDYRRGGCIAEDDGYGIPAAEFKDGSGLCRAHFHGTAVILKLIQSSFTTLKSSLASFLLQPIRNYEDMVPE</sequence>
<dbReference type="GO" id="GO:0140664">
    <property type="term" value="F:ATP-dependent DNA damage sensor activity"/>
    <property type="evidence" value="ECO:0007669"/>
    <property type="project" value="InterPro"/>
</dbReference>
<reference evidence="2 3" key="1">
    <citation type="journal article" date="2017" name="Biotechnol. Biofuels">
        <title>Differential beta-glucosidase expression as a function of carbon source availability in Talaromyces amestolkiae: a genomic and proteomic approach.</title>
        <authorList>
            <person name="de Eugenio L.I."/>
            <person name="Mendez-Liter J.A."/>
            <person name="Nieto-Dominguez M."/>
            <person name="Alonso L."/>
            <person name="Gil-Munoz J."/>
            <person name="Barriuso J."/>
            <person name="Prieto A."/>
            <person name="Martinez M.J."/>
        </authorList>
    </citation>
    <scope>NUCLEOTIDE SEQUENCE [LARGE SCALE GENOMIC DNA]</scope>
    <source>
        <strain evidence="2 3">CIB</strain>
    </source>
</reference>
<dbReference type="SUPFAM" id="SSF55874">
    <property type="entry name" value="ATPase domain of HSP90 chaperone/DNA topoisomerase II/histidine kinase"/>
    <property type="match status" value="1"/>
</dbReference>
<dbReference type="AlphaFoldDB" id="A0A364KKH3"/>
<dbReference type="PANTHER" id="PTHR10073">
    <property type="entry name" value="DNA MISMATCH REPAIR PROTEIN MLH, PMS, MUTL"/>
    <property type="match status" value="1"/>
</dbReference>
<dbReference type="GO" id="GO:0006298">
    <property type="term" value="P:mismatch repair"/>
    <property type="evidence" value="ECO:0007669"/>
    <property type="project" value="InterPro"/>
</dbReference>
<dbReference type="RefSeq" id="XP_040728559.1">
    <property type="nucleotide sequence ID" value="XM_040877871.1"/>
</dbReference>
<dbReference type="GO" id="GO:0016887">
    <property type="term" value="F:ATP hydrolysis activity"/>
    <property type="evidence" value="ECO:0007669"/>
    <property type="project" value="InterPro"/>
</dbReference>
<keyword evidence="3" id="KW-1185">Reference proteome</keyword>
<dbReference type="STRING" id="1196081.A0A364KKH3"/>
<protein>
    <recommendedName>
        <fullName evidence="4">Histidine kinase/HSP90-like ATPase domain-containing protein</fullName>
    </recommendedName>
</protein>
<dbReference type="Gene3D" id="3.30.565.10">
    <property type="entry name" value="Histidine kinase-like ATPase, C-terminal domain"/>
    <property type="match status" value="1"/>
</dbReference>
<dbReference type="OrthoDB" id="429932at2759"/>
<dbReference type="PANTHER" id="PTHR10073:SF47">
    <property type="entry name" value="DNA MISMATCH REPAIR PROTEIN MLH3"/>
    <property type="match status" value="1"/>
</dbReference>
<evidence type="ECO:0008006" key="4">
    <source>
        <dbReference type="Google" id="ProtNLM"/>
    </source>
</evidence>
<evidence type="ECO:0000313" key="3">
    <source>
        <dbReference type="Proteomes" id="UP000249363"/>
    </source>
</evidence>
<proteinExistence type="inferred from homology"/>
<dbReference type="InterPro" id="IPR038973">
    <property type="entry name" value="MutL/Mlh/Pms-like"/>
</dbReference>
<dbReference type="Pfam" id="PF13589">
    <property type="entry name" value="HATPase_c_3"/>
    <property type="match status" value="1"/>
</dbReference>
<dbReference type="EMBL" id="MIKG01000001">
    <property type="protein sequence ID" value="RAO64042.1"/>
    <property type="molecule type" value="Genomic_DNA"/>
</dbReference>
<evidence type="ECO:0000256" key="1">
    <source>
        <dbReference type="ARBA" id="ARBA00006082"/>
    </source>
</evidence>
<dbReference type="InterPro" id="IPR036890">
    <property type="entry name" value="HATPase_C_sf"/>
</dbReference>
<dbReference type="Proteomes" id="UP000249363">
    <property type="component" value="Unassembled WGS sequence"/>
</dbReference>
<comment type="caution">
    <text evidence="2">The sequence shown here is derived from an EMBL/GenBank/DDBJ whole genome shotgun (WGS) entry which is preliminary data.</text>
</comment>
<dbReference type="GO" id="GO:0032300">
    <property type="term" value="C:mismatch repair complex"/>
    <property type="evidence" value="ECO:0007669"/>
    <property type="project" value="InterPro"/>
</dbReference>
<accession>A0A364KKH3</accession>
<dbReference type="GeneID" id="63789271"/>
<comment type="similarity">
    <text evidence="1">Belongs to the DNA mismatch repair MutL/HexB family.</text>
</comment>